<evidence type="ECO:0000313" key="3">
    <source>
        <dbReference type="EMBL" id="KAA6320179.1"/>
    </source>
</evidence>
<dbReference type="EMBL" id="SNRY01003664">
    <property type="protein sequence ID" value="KAA6320179.1"/>
    <property type="molecule type" value="Genomic_DNA"/>
</dbReference>
<evidence type="ECO:0000259" key="2">
    <source>
        <dbReference type="PROSITE" id="PS50943"/>
    </source>
</evidence>
<evidence type="ECO:0000256" key="1">
    <source>
        <dbReference type="ARBA" id="ARBA00023125"/>
    </source>
</evidence>
<dbReference type="PANTHER" id="PTHR36924:SF1">
    <property type="entry name" value="ANTITOXIN HIGA-1"/>
    <property type="match status" value="1"/>
</dbReference>
<gene>
    <name evidence="3" type="ORF">EZS27_030016</name>
</gene>
<feature type="domain" description="HTH cro/C1-type" evidence="2">
    <location>
        <begin position="28"/>
        <end position="82"/>
    </location>
</feature>
<dbReference type="InterPro" id="IPR010982">
    <property type="entry name" value="Lambda_DNA-bd_dom_sf"/>
</dbReference>
<comment type="caution">
    <text evidence="3">The sequence shown here is derived from an EMBL/GenBank/DDBJ whole genome shotgun (WGS) entry which is preliminary data.</text>
</comment>
<organism evidence="3">
    <name type="scientific">termite gut metagenome</name>
    <dbReference type="NCBI Taxonomy" id="433724"/>
    <lineage>
        <taxon>unclassified sequences</taxon>
        <taxon>metagenomes</taxon>
        <taxon>organismal metagenomes</taxon>
    </lineage>
</organism>
<dbReference type="Gene3D" id="1.10.260.40">
    <property type="entry name" value="lambda repressor-like DNA-binding domains"/>
    <property type="match status" value="1"/>
</dbReference>
<dbReference type="CDD" id="cd00093">
    <property type="entry name" value="HTH_XRE"/>
    <property type="match status" value="1"/>
</dbReference>
<sequence length="114" mass="12679">MINIKGIDQRMIANNITPFEPTHPGELIKDELECRGISQRKLAAQIGVSYTFINEVLNEKRPVNIELALLLEAALGVSSGLLVRMQTSYNLQVAKNDKTFAQRLAEIRKACAVL</sequence>
<proteinExistence type="predicted"/>
<dbReference type="InterPro" id="IPR001387">
    <property type="entry name" value="Cro/C1-type_HTH"/>
</dbReference>
<dbReference type="SUPFAM" id="SSF47413">
    <property type="entry name" value="lambda repressor-like DNA-binding domains"/>
    <property type="match status" value="1"/>
</dbReference>
<reference evidence="3" key="1">
    <citation type="submission" date="2019-03" db="EMBL/GenBank/DDBJ databases">
        <title>Single cell metagenomics reveals metabolic interactions within the superorganism composed of flagellate Streblomastix strix and complex community of Bacteroidetes bacteria on its surface.</title>
        <authorList>
            <person name="Treitli S.C."/>
            <person name="Kolisko M."/>
            <person name="Husnik F."/>
            <person name="Keeling P."/>
            <person name="Hampl V."/>
        </authorList>
    </citation>
    <scope>NUCLEOTIDE SEQUENCE</scope>
    <source>
        <strain evidence="3">STM</strain>
    </source>
</reference>
<dbReference type="InterPro" id="IPR013430">
    <property type="entry name" value="Toxin_antidote_HigA"/>
</dbReference>
<dbReference type="Pfam" id="PF01381">
    <property type="entry name" value="HTH_3"/>
    <property type="match status" value="1"/>
</dbReference>
<keyword evidence="1" id="KW-0238">DNA-binding</keyword>
<dbReference type="PROSITE" id="PS50943">
    <property type="entry name" value="HTH_CROC1"/>
    <property type="match status" value="1"/>
</dbReference>
<accession>A0A5J4QFX6</accession>
<dbReference type="NCBIfam" id="TIGR02607">
    <property type="entry name" value="antidote_HigA"/>
    <property type="match status" value="1"/>
</dbReference>
<dbReference type="PANTHER" id="PTHR36924">
    <property type="entry name" value="ANTITOXIN HIGA-1"/>
    <property type="match status" value="1"/>
</dbReference>
<dbReference type="AlphaFoldDB" id="A0A5J4QFX6"/>
<dbReference type="GO" id="GO:0003677">
    <property type="term" value="F:DNA binding"/>
    <property type="evidence" value="ECO:0007669"/>
    <property type="project" value="UniProtKB-KW"/>
</dbReference>
<dbReference type="SMART" id="SM00530">
    <property type="entry name" value="HTH_XRE"/>
    <property type="match status" value="1"/>
</dbReference>
<name>A0A5J4QFX6_9ZZZZ</name>
<protein>
    <submittedName>
        <fullName evidence="3">Antitoxin HigA</fullName>
    </submittedName>
</protein>